<dbReference type="Proteomes" id="UP000245934">
    <property type="component" value="Unassembled WGS sequence"/>
</dbReference>
<feature type="domain" description="Uracil-DNA glycosylase-like" evidence="1">
    <location>
        <begin position="9"/>
        <end position="158"/>
    </location>
</feature>
<dbReference type="SMART" id="SM00987">
    <property type="entry name" value="UreE_C"/>
    <property type="match status" value="1"/>
</dbReference>
<dbReference type="InterPro" id="IPR026353">
    <property type="entry name" value="Hypoxan-DNA_Glyclase"/>
</dbReference>
<evidence type="ECO:0000259" key="1">
    <source>
        <dbReference type="SMART" id="SM00986"/>
    </source>
</evidence>
<dbReference type="RefSeq" id="WP_109941600.1">
    <property type="nucleotide sequence ID" value="NZ_CP176366.1"/>
</dbReference>
<dbReference type="AlphaFoldDB" id="A0A2V2MZS0"/>
<dbReference type="SMART" id="SM00986">
    <property type="entry name" value="UDG"/>
    <property type="match status" value="1"/>
</dbReference>
<dbReference type="NCBIfam" id="TIGR04274">
    <property type="entry name" value="hypoxanDNAglyco"/>
    <property type="match status" value="1"/>
</dbReference>
<dbReference type="SUPFAM" id="SSF52141">
    <property type="entry name" value="Uracil-DNA glycosylase-like"/>
    <property type="match status" value="1"/>
</dbReference>
<accession>A0A2V2MZS0</accession>
<dbReference type="OrthoDB" id="134618at2157"/>
<dbReference type="InterPro" id="IPR005122">
    <property type="entry name" value="Uracil-DNA_glycosylase-like"/>
</dbReference>
<dbReference type="GeneID" id="97610697"/>
<sequence>MTSSYSGLSPLISPASRVLILGSYPSIISLKTGQYYANPRNMFWDIIEDILGISKNLSYKDRISSLMEEKVGLWDVYANCNRPTSSDAKITEPVPNDIKGLLASHHHIKTIFLNGREAEKGFLRFFPDLEIPCRYLPSSSPAHAIPLKEKVKRWMDINQALSEP</sequence>
<comment type="caution">
    <text evidence="2">The sequence shown here is derived from an EMBL/GenBank/DDBJ whole genome shotgun (WGS) entry which is preliminary data.</text>
</comment>
<keyword evidence="3" id="KW-1185">Reference proteome</keyword>
<dbReference type="Pfam" id="PF03167">
    <property type="entry name" value="UDG"/>
    <property type="match status" value="1"/>
</dbReference>
<dbReference type="CDD" id="cd10032">
    <property type="entry name" value="UDG-F6_HDG"/>
    <property type="match status" value="1"/>
</dbReference>
<name>A0A2V2MZS0_9EURY</name>
<protein>
    <submittedName>
        <fullName evidence="2">DNA-deoxyinosine glycosylase</fullName>
    </submittedName>
</protein>
<dbReference type="Gene3D" id="3.40.470.10">
    <property type="entry name" value="Uracil-DNA glycosylase-like domain"/>
    <property type="match status" value="1"/>
</dbReference>
<evidence type="ECO:0000313" key="2">
    <source>
        <dbReference type="EMBL" id="PWR71830.1"/>
    </source>
</evidence>
<dbReference type="EMBL" id="QGMZ01000029">
    <property type="protein sequence ID" value="PWR71830.1"/>
    <property type="molecule type" value="Genomic_DNA"/>
</dbReference>
<organism evidence="2 3">
    <name type="scientific">Methanospirillum stamsii</name>
    <dbReference type="NCBI Taxonomy" id="1277351"/>
    <lineage>
        <taxon>Archaea</taxon>
        <taxon>Methanobacteriati</taxon>
        <taxon>Methanobacteriota</taxon>
        <taxon>Stenosarchaea group</taxon>
        <taxon>Methanomicrobia</taxon>
        <taxon>Methanomicrobiales</taxon>
        <taxon>Methanospirillaceae</taxon>
        <taxon>Methanospirillum</taxon>
    </lineage>
</organism>
<reference evidence="2 3" key="1">
    <citation type="submission" date="2018-05" db="EMBL/GenBank/DDBJ databases">
        <title>Draft genome of Methanospirillum stamsii Pt1.</title>
        <authorList>
            <person name="Dueholm M.S."/>
            <person name="Nielsen P.H."/>
            <person name="Bakmann L.F."/>
            <person name="Otzen D.E."/>
        </authorList>
    </citation>
    <scope>NUCLEOTIDE SEQUENCE [LARGE SCALE GENOMIC DNA]</scope>
    <source>
        <strain evidence="2 3">Pt1</strain>
    </source>
</reference>
<dbReference type="InterPro" id="IPR036895">
    <property type="entry name" value="Uracil-DNA_glycosylase-like_sf"/>
</dbReference>
<evidence type="ECO:0000313" key="3">
    <source>
        <dbReference type="Proteomes" id="UP000245934"/>
    </source>
</evidence>
<gene>
    <name evidence="2" type="ORF">DLD82_13205</name>
</gene>
<proteinExistence type="predicted"/>